<keyword evidence="2" id="KW-1185">Reference proteome</keyword>
<dbReference type="AlphaFoldDB" id="A0AAD6RSE9"/>
<dbReference type="Proteomes" id="UP001164929">
    <property type="component" value="Chromosome 1"/>
</dbReference>
<accession>A0AAD6RSE9</accession>
<comment type="caution">
    <text evidence="1">The sequence shown here is derived from an EMBL/GenBank/DDBJ whole genome shotgun (WGS) entry which is preliminary data.</text>
</comment>
<evidence type="ECO:0000313" key="2">
    <source>
        <dbReference type="Proteomes" id="UP001164929"/>
    </source>
</evidence>
<reference evidence="1 2" key="1">
    <citation type="journal article" date="2023" name="Mol. Ecol. Resour.">
        <title>Chromosome-level genome assembly of a triploid poplar Populus alba 'Berolinensis'.</title>
        <authorList>
            <person name="Chen S."/>
            <person name="Yu Y."/>
            <person name="Wang X."/>
            <person name="Wang S."/>
            <person name="Zhang T."/>
            <person name="Zhou Y."/>
            <person name="He R."/>
            <person name="Meng N."/>
            <person name="Wang Y."/>
            <person name="Liu W."/>
            <person name="Liu Z."/>
            <person name="Liu J."/>
            <person name="Guo Q."/>
            <person name="Huang H."/>
            <person name="Sederoff R.R."/>
            <person name="Wang G."/>
            <person name="Qu G."/>
            <person name="Chen S."/>
        </authorList>
    </citation>
    <scope>NUCLEOTIDE SEQUENCE [LARGE SCALE GENOMIC DNA]</scope>
    <source>
        <strain evidence="1">SC-2020</strain>
    </source>
</reference>
<protein>
    <submittedName>
        <fullName evidence="1">Uncharacterized protein</fullName>
    </submittedName>
</protein>
<evidence type="ECO:0000313" key="1">
    <source>
        <dbReference type="EMBL" id="KAJ7014293.1"/>
    </source>
</evidence>
<name>A0AAD6RSE9_9ROSI</name>
<organism evidence="1 2">
    <name type="scientific">Populus alba x Populus x berolinensis</name>
    <dbReference type="NCBI Taxonomy" id="444605"/>
    <lineage>
        <taxon>Eukaryota</taxon>
        <taxon>Viridiplantae</taxon>
        <taxon>Streptophyta</taxon>
        <taxon>Embryophyta</taxon>
        <taxon>Tracheophyta</taxon>
        <taxon>Spermatophyta</taxon>
        <taxon>Magnoliopsida</taxon>
        <taxon>eudicotyledons</taxon>
        <taxon>Gunneridae</taxon>
        <taxon>Pentapetalae</taxon>
        <taxon>rosids</taxon>
        <taxon>fabids</taxon>
        <taxon>Malpighiales</taxon>
        <taxon>Salicaceae</taxon>
        <taxon>Saliceae</taxon>
        <taxon>Populus</taxon>
    </lineage>
</organism>
<dbReference type="EMBL" id="JAQIZT010000001">
    <property type="protein sequence ID" value="KAJ7014293.1"/>
    <property type="molecule type" value="Genomic_DNA"/>
</dbReference>
<gene>
    <name evidence="1" type="ORF">NC653_003792</name>
</gene>
<sequence>MDFLFSFCFALICVILFCCRLIFFLSPTKQHLLHEFESLLWEFPTNLQSGEFVIDARVKLGQSWYDISAYKNLFVS</sequence>
<proteinExistence type="predicted"/>